<feature type="region of interest" description="Disordered" evidence="13">
    <location>
        <begin position="68"/>
        <end position="96"/>
    </location>
</feature>
<dbReference type="GO" id="GO:0005769">
    <property type="term" value="C:early endosome"/>
    <property type="evidence" value="ECO:0007669"/>
    <property type="project" value="UniProtKB-SubCell"/>
</dbReference>
<dbReference type="SUPFAM" id="SSF51735">
    <property type="entry name" value="NAD(P)-binding Rossmann-fold domains"/>
    <property type="match status" value="1"/>
</dbReference>
<keyword evidence="7" id="KW-0560">Oxidoreductase</keyword>
<feature type="region of interest" description="Disordered" evidence="13">
    <location>
        <begin position="122"/>
        <end position="151"/>
    </location>
</feature>
<dbReference type="GO" id="GO:0006886">
    <property type="term" value="P:intracellular protein transport"/>
    <property type="evidence" value="ECO:0007669"/>
    <property type="project" value="InterPro"/>
</dbReference>
<organism evidence="16 17">
    <name type="scientific">Sciurus carolinensis</name>
    <name type="common">Eastern gray squirrel</name>
    <dbReference type="NCBI Taxonomy" id="30640"/>
    <lineage>
        <taxon>Eukaryota</taxon>
        <taxon>Metazoa</taxon>
        <taxon>Chordata</taxon>
        <taxon>Craniata</taxon>
        <taxon>Vertebrata</taxon>
        <taxon>Euteleostomi</taxon>
        <taxon>Mammalia</taxon>
        <taxon>Eutheria</taxon>
        <taxon>Euarchontoglires</taxon>
        <taxon>Glires</taxon>
        <taxon>Rodentia</taxon>
        <taxon>Sciuromorpha</taxon>
        <taxon>Sciuridae</taxon>
        <taxon>Sciurinae</taxon>
        <taxon>Sciurini</taxon>
        <taxon>Sciurus</taxon>
    </lineage>
</organism>
<name>A0AA41NDD0_SCICA</name>
<comment type="similarity">
    <text evidence="4">Belongs to the pyrroline-5-carboxylate reductase family.</text>
</comment>
<proteinExistence type="inferred from homology"/>
<gene>
    <name evidence="16" type="ORF">SUZIE_196705</name>
</gene>
<evidence type="ECO:0000259" key="14">
    <source>
        <dbReference type="Pfam" id="PF03807"/>
    </source>
</evidence>
<reference evidence="16" key="1">
    <citation type="submission" date="2020-03" db="EMBL/GenBank/DDBJ databases">
        <title>Studies in the Genomics of Life Span.</title>
        <authorList>
            <person name="Glass D."/>
        </authorList>
    </citation>
    <scope>NUCLEOTIDE SEQUENCE</scope>
    <source>
        <strain evidence="16">SUZIE</strain>
        <tissue evidence="16">Muscle</tissue>
    </source>
</reference>
<feature type="compositionally biased region" description="Basic and acidic residues" evidence="13">
    <location>
        <begin position="141"/>
        <end position="151"/>
    </location>
</feature>
<dbReference type="FunFam" id="3.40.50.720:FF:000447">
    <property type="entry name" value="NADP dependent oxidoreductase domain containing 1"/>
    <property type="match status" value="1"/>
</dbReference>
<dbReference type="PANTHER" id="PTHR13364:SF6">
    <property type="entry name" value="SPERMATOGENESIS-DEFECTIVE PROTEIN 39 HOMOLOG"/>
    <property type="match status" value="1"/>
</dbReference>
<dbReference type="InterPro" id="IPR028939">
    <property type="entry name" value="P5C_Rdtase_cat_N"/>
</dbReference>
<evidence type="ECO:0000256" key="6">
    <source>
        <dbReference type="ARBA" id="ARBA00022753"/>
    </source>
</evidence>
<dbReference type="PANTHER" id="PTHR13364">
    <property type="entry name" value="DEFECTIVE SPERMATOGENESIS PROTEIN 39"/>
    <property type="match status" value="1"/>
</dbReference>
<evidence type="ECO:0000256" key="3">
    <source>
        <dbReference type="ARBA" id="ARBA00004603"/>
    </source>
</evidence>
<evidence type="ECO:0000256" key="8">
    <source>
        <dbReference type="ARBA" id="ARBA00023329"/>
    </source>
</evidence>
<dbReference type="Proteomes" id="UP001166674">
    <property type="component" value="Unassembled WGS sequence"/>
</dbReference>
<evidence type="ECO:0000256" key="9">
    <source>
        <dbReference type="ARBA" id="ARBA00029984"/>
    </source>
</evidence>
<dbReference type="Pfam" id="PF03807">
    <property type="entry name" value="F420_oxidored"/>
    <property type="match status" value="1"/>
</dbReference>
<dbReference type="GO" id="GO:0005770">
    <property type="term" value="C:late endosome"/>
    <property type="evidence" value="ECO:0007669"/>
    <property type="project" value="UniProtKB-SubCell"/>
</dbReference>
<sequence>MNRTKGDEEEYWNSSKFKAFTFDDEDDELSQLKESKRAVNSLRDFVDDDDDDDLERVSWSGEPVGSISWSIKETAGNSGSTHEGREQLKSRNSFSYAQLPKPTSTYSLSSFFRGRTRPGSFQSLSDALSDTPAKSYAPELGRPKGEYRDYSNDWSPSDTVRRLRKGKVCSLERFRSLQDKLQLLEEAVSMHDGNVITAVLIFLKRTLSKEILFRELEVRQVALRHFIHFLKEIGDQKLLLDLFRFLDRTEELALSQYREHLNIQDPEKRKEFLKTCIGLPFSAEDSAHIQDHYTLLERQIIIEANDRHLESAGQTEIFRKHPRKASILNMPLVTTLFYSCFYHYTEPEGTFSSPINLKKTFKIPDKQYVLTALAARAKLRAWHDVDALFTTKNWLGYTKKRAPIGFHRVVEILHKNSAPVQILQEYVNLVEDVDTKLNLATKFKCHDVVIDTCRDLKDRQQLLAYRSKVDKGSAEEEKIDTILSSSLIMIQNLVLDVGSSALKEDRTEPKWLYSRGLWKWGQYCSGPAGGDGGLKMDMLENLESLQFDYGIPEEDRFWLYLQGRSRGLMIEACAHASFFCKILHNLRELLPKNKSSTSLSRESFDVAEKANLKVGIIGGGHLGKQLAHTLLQLVPIPAASLRISTRRPETLVEFQKLGVQCFYHNSSLVRWANVIFLCCLPSQVPHICIQIQTSLEKACIVYSFVTAIPIPRLKLLLNHTNILRPQYHCVEDLDKIWGANKEITAALQDPVILRATCPYSPKGGVILNIKWLEGVIYATLNMCTASNVDCRQALKLLNQLFLSVHFEDCRKHEDSCPKFQLPHVVSKSYVKNLLHRRPFPWFDLTAVQLKETPFSQYHSTNTVLQDHLTYLYCDSFGISPNTEEQSVDLMGSPSQ</sequence>
<feature type="domain" description="Vps16 C-terminal" evidence="15">
    <location>
        <begin position="176"/>
        <end position="276"/>
    </location>
</feature>
<evidence type="ECO:0000256" key="12">
    <source>
        <dbReference type="ARBA" id="ARBA00072230"/>
    </source>
</evidence>
<dbReference type="InterPro" id="IPR040057">
    <property type="entry name" value="Spe-39"/>
</dbReference>
<accession>A0AA41NDD0</accession>
<dbReference type="InterPro" id="IPR036291">
    <property type="entry name" value="NAD(P)-bd_dom_sf"/>
</dbReference>
<comment type="caution">
    <text evidence="16">The sequence shown here is derived from an EMBL/GenBank/DDBJ whole genome shotgun (WGS) entry which is preliminary data.</text>
</comment>
<evidence type="ECO:0000256" key="13">
    <source>
        <dbReference type="SAM" id="MobiDB-lite"/>
    </source>
</evidence>
<dbReference type="GO" id="GO:0007034">
    <property type="term" value="P:vacuolar transport"/>
    <property type="evidence" value="ECO:0007669"/>
    <property type="project" value="TreeGrafter"/>
</dbReference>
<evidence type="ECO:0000313" key="17">
    <source>
        <dbReference type="Proteomes" id="UP001166674"/>
    </source>
</evidence>
<dbReference type="GO" id="GO:0016491">
    <property type="term" value="F:oxidoreductase activity"/>
    <property type="evidence" value="ECO:0007669"/>
    <property type="project" value="UniProtKB-KW"/>
</dbReference>
<evidence type="ECO:0000256" key="7">
    <source>
        <dbReference type="ARBA" id="ARBA00023002"/>
    </source>
</evidence>
<feature type="domain" description="Pyrroline-5-carboxylate reductase catalytic N-terminal" evidence="14">
    <location>
        <begin position="613"/>
        <end position="700"/>
    </location>
</feature>
<keyword evidence="17" id="KW-1185">Reference proteome</keyword>
<evidence type="ECO:0000259" key="15">
    <source>
        <dbReference type="Pfam" id="PF04840"/>
    </source>
</evidence>
<evidence type="ECO:0000256" key="5">
    <source>
        <dbReference type="ARBA" id="ARBA00019368"/>
    </source>
</evidence>
<dbReference type="InterPro" id="IPR006925">
    <property type="entry name" value="Vps16_C"/>
</dbReference>
<evidence type="ECO:0000256" key="11">
    <source>
        <dbReference type="ARBA" id="ARBA00054560"/>
    </source>
</evidence>
<comment type="subcellular location">
    <subcellularLocation>
        <location evidence="2">Cytoplasmic vesicle</location>
    </subcellularLocation>
    <subcellularLocation>
        <location evidence="1">Early endosome</location>
    </subcellularLocation>
    <subcellularLocation>
        <location evidence="3">Late endosome</location>
    </subcellularLocation>
</comment>
<feature type="compositionally biased region" description="Polar residues" evidence="13">
    <location>
        <begin position="68"/>
        <end position="81"/>
    </location>
</feature>
<evidence type="ECO:0000256" key="2">
    <source>
        <dbReference type="ARBA" id="ARBA00004541"/>
    </source>
</evidence>
<dbReference type="Pfam" id="PF04840">
    <property type="entry name" value="Vps16_C"/>
    <property type="match status" value="1"/>
</dbReference>
<evidence type="ECO:0000256" key="4">
    <source>
        <dbReference type="ARBA" id="ARBA00005525"/>
    </source>
</evidence>
<evidence type="ECO:0000256" key="1">
    <source>
        <dbReference type="ARBA" id="ARBA00004412"/>
    </source>
</evidence>
<comment type="function">
    <text evidence="11">Probable oxidoreductase.</text>
</comment>
<evidence type="ECO:0000313" key="16">
    <source>
        <dbReference type="EMBL" id="MBZ3888188.1"/>
    </source>
</evidence>
<keyword evidence="8" id="KW-0968">Cytoplasmic vesicle</keyword>
<evidence type="ECO:0000256" key="10">
    <source>
        <dbReference type="ARBA" id="ARBA00031270"/>
    </source>
</evidence>
<protein>
    <recommendedName>
        <fullName evidence="12">NADP-dependent oxidoreductase domain-containing protein 1</fullName>
    </recommendedName>
    <alternativeName>
        <fullName evidence="5">Spermatogenesis-defective protein 39 homolog</fullName>
    </alternativeName>
    <alternativeName>
        <fullName evidence="9">VPS33B-interacting protein in apical-basolateral polarity regulator</fullName>
    </alternativeName>
    <alternativeName>
        <fullName evidence="10">VPS33B-interacting protein in polarity and apical restriction</fullName>
    </alternativeName>
</protein>
<dbReference type="EMBL" id="JAATJV010421593">
    <property type="protein sequence ID" value="MBZ3888188.1"/>
    <property type="molecule type" value="Genomic_DNA"/>
</dbReference>
<dbReference type="AlphaFoldDB" id="A0AA41NDD0"/>
<dbReference type="Gene3D" id="3.40.50.720">
    <property type="entry name" value="NAD(P)-binding Rossmann-like Domain"/>
    <property type="match status" value="1"/>
</dbReference>
<keyword evidence="6" id="KW-0967">Endosome</keyword>